<evidence type="ECO:0000256" key="1">
    <source>
        <dbReference type="SAM" id="MobiDB-lite"/>
    </source>
</evidence>
<protein>
    <submittedName>
        <fullName evidence="2">Uncharacterized protein</fullName>
    </submittedName>
</protein>
<gene>
    <name evidence="2" type="ORF">BCF44_101468</name>
</gene>
<dbReference type="OrthoDB" id="3701237at2"/>
<keyword evidence="3" id="KW-1185">Reference proteome</keyword>
<dbReference type="Proteomes" id="UP000256269">
    <property type="component" value="Unassembled WGS sequence"/>
</dbReference>
<evidence type="ECO:0000313" key="2">
    <source>
        <dbReference type="EMBL" id="REH55447.1"/>
    </source>
</evidence>
<evidence type="ECO:0000313" key="3">
    <source>
        <dbReference type="Proteomes" id="UP000256269"/>
    </source>
</evidence>
<comment type="caution">
    <text evidence="2">The sequence shown here is derived from an EMBL/GenBank/DDBJ whole genome shotgun (WGS) entry which is preliminary data.</text>
</comment>
<dbReference type="EMBL" id="QUNO01000001">
    <property type="protein sequence ID" value="REH55447.1"/>
    <property type="molecule type" value="Genomic_DNA"/>
</dbReference>
<name>A0A3E0I9W0_9PSEU</name>
<feature type="region of interest" description="Disordered" evidence="1">
    <location>
        <begin position="51"/>
        <end position="71"/>
    </location>
</feature>
<dbReference type="AlphaFoldDB" id="A0A3E0I9W0"/>
<sequence length="107" mass="11616">MHVNDFPGIDDITEPTADDIAAIDASGTLTTLDAEYHYLISHPKLSSEFAQLREPRPEPTTSLLDGSARARRDRRIAQRTLGNAVRVLSVHSDLTTTTTTQAGNEAA</sequence>
<proteinExistence type="predicted"/>
<organism evidence="2 3">
    <name type="scientific">Kutzneria buriramensis</name>
    <dbReference type="NCBI Taxonomy" id="1045776"/>
    <lineage>
        <taxon>Bacteria</taxon>
        <taxon>Bacillati</taxon>
        <taxon>Actinomycetota</taxon>
        <taxon>Actinomycetes</taxon>
        <taxon>Pseudonocardiales</taxon>
        <taxon>Pseudonocardiaceae</taxon>
        <taxon>Kutzneria</taxon>
    </lineage>
</organism>
<accession>A0A3E0I9W0</accession>
<dbReference type="RefSeq" id="WP_116172362.1">
    <property type="nucleotide sequence ID" value="NZ_CP144375.1"/>
</dbReference>
<reference evidence="2 3" key="1">
    <citation type="submission" date="2018-08" db="EMBL/GenBank/DDBJ databases">
        <title>Genomic Encyclopedia of Archaeal and Bacterial Type Strains, Phase II (KMG-II): from individual species to whole genera.</title>
        <authorList>
            <person name="Goeker M."/>
        </authorList>
    </citation>
    <scope>NUCLEOTIDE SEQUENCE [LARGE SCALE GENOMIC DNA]</scope>
    <source>
        <strain evidence="2 3">DSM 45791</strain>
    </source>
</reference>